<reference evidence="1" key="1">
    <citation type="submission" date="2022-04" db="EMBL/GenBank/DDBJ databases">
        <title>Genome of the entomopathogenic fungus Entomophthora muscae.</title>
        <authorList>
            <person name="Elya C."/>
            <person name="Lovett B.R."/>
            <person name="Lee E."/>
            <person name="Macias A.M."/>
            <person name="Hajek A.E."/>
            <person name="De Bivort B.L."/>
            <person name="Kasson M.T."/>
            <person name="De Fine Licht H.H."/>
            <person name="Stajich J.E."/>
        </authorList>
    </citation>
    <scope>NUCLEOTIDE SEQUENCE</scope>
    <source>
        <strain evidence="1">Berkeley</strain>
    </source>
</reference>
<comment type="caution">
    <text evidence="1">The sequence shown here is derived from an EMBL/GenBank/DDBJ whole genome shotgun (WGS) entry which is preliminary data.</text>
</comment>
<sequence>MARCPGSWQMANDIKWTGAPKNFTSYHLAPNRGPEERIVAGKIYYHEFKKTEESYWFSRRELVSFIKTCDPRYKCPLQK</sequence>
<protein>
    <submittedName>
        <fullName evidence="1">Uncharacterized protein</fullName>
    </submittedName>
</protein>
<accession>A0ACC2UNG7</accession>
<gene>
    <name evidence="1" type="ORF">DSO57_1027125</name>
</gene>
<evidence type="ECO:0000313" key="2">
    <source>
        <dbReference type="Proteomes" id="UP001165960"/>
    </source>
</evidence>
<organism evidence="1 2">
    <name type="scientific">Entomophthora muscae</name>
    <dbReference type="NCBI Taxonomy" id="34485"/>
    <lineage>
        <taxon>Eukaryota</taxon>
        <taxon>Fungi</taxon>
        <taxon>Fungi incertae sedis</taxon>
        <taxon>Zoopagomycota</taxon>
        <taxon>Entomophthoromycotina</taxon>
        <taxon>Entomophthoromycetes</taxon>
        <taxon>Entomophthorales</taxon>
        <taxon>Entomophthoraceae</taxon>
        <taxon>Entomophthora</taxon>
    </lineage>
</organism>
<dbReference type="EMBL" id="QTSX02000163">
    <property type="protein sequence ID" value="KAJ9088031.1"/>
    <property type="molecule type" value="Genomic_DNA"/>
</dbReference>
<proteinExistence type="predicted"/>
<evidence type="ECO:0000313" key="1">
    <source>
        <dbReference type="EMBL" id="KAJ9088031.1"/>
    </source>
</evidence>
<name>A0ACC2UNG7_9FUNG</name>
<dbReference type="Proteomes" id="UP001165960">
    <property type="component" value="Unassembled WGS sequence"/>
</dbReference>
<keyword evidence="2" id="KW-1185">Reference proteome</keyword>